<protein>
    <recommendedName>
        <fullName evidence="4">DUF4345 domain-containing protein</fullName>
    </recommendedName>
</protein>
<evidence type="ECO:0008006" key="4">
    <source>
        <dbReference type="Google" id="ProtNLM"/>
    </source>
</evidence>
<reference evidence="3" key="1">
    <citation type="submission" date="2015-07" db="EMBL/GenBank/DDBJ databases">
        <authorList>
            <person name="Rodrigo-Torres Lidia"/>
            <person name="Arahal R.David."/>
        </authorList>
    </citation>
    <scope>NUCLEOTIDE SEQUENCE [LARGE SCALE GENOMIC DNA]</scope>
    <source>
        <strain evidence="3">CECT 5112</strain>
    </source>
</reference>
<keyword evidence="3" id="KW-1185">Reference proteome</keyword>
<evidence type="ECO:0000313" key="2">
    <source>
        <dbReference type="EMBL" id="CTQ70337.1"/>
    </source>
</evidence>
<dbReference type="RefSeq" id="WP_055672064.1">
    <property type="nucleotide sequence ID" value="NZ_CXWD01000008.1"/>
</dbReference>
<feature type="transmembrane region" description="Helical" evidence="1">
    <location>
        <begin position="7"/>
        <end position="25"/>
    </location>
</feature>
<dbReference type="Proteomes" id="UP000053235">
    <property type="component" value="Unassembled WGS sequence"/>
</dbReference>
<proteinExistence type="predicted"/>
<dbReference type="Pfam" id="PF14248">
    <property type="entry name" value="DUF4345"/>
    <property type="match status" value="1"/>
</dbReference>
<keyword evidence="1" id="KW-0812">Transmembrane</keyword>
<evidence type="ECO:0000256" key="1">
    <source>
        <dbReference type="SAM" id="Phobius"/>
    </source>
</evidence>
<feature type="transmembrane region" description="Helical" evidence="1">
    <location>
        <begin position="45"/>
        <end position="66"/>
    </location>
</feature>
<gene>
    <name evidence="2" type="ORF">LAX5112_02473</name>
</gene>
<dbReference type="STRING" id="388408.LAX5112_02473"/>
<name>A0A0M7A6U5_9HYPH</name>
<evidence type="ECO:0000313" key="3">
    <source>
        <dbReference type="Proteomes" id="UP000053235"/>
    </source>
</evidence>
<dbReference type="OrthoDB" id="1188911at2"/>
<organism evidence="2 3">
    <name type="scientific">Roseibium alexandrii</name>
    <dbReference type="NCBI Taxonomy" id="388408"/>
    <lineage>
        <taxon>Bacteria</taxon>
        <taxon>Pseudomonadati</taxon>
        <taxon>Pseudomonadota</taxon>
        <taxon>Alphaproteobacteria</taxon>
        <taxon>Hyphomicrobiales</taxon>
        <taxon>Stappiaceae</taxon>
        <taxon>Roseibium</taxon>
    </lineage>
</organism>
<dbReference type="InterPro" id="IPR025597">
    <property type="entry name" value="DUF4345"/>
</dbReference>
<sequence>MAFKKTFLFSAFALVSMIALLYGLNPSWFAKTLLGGADVNINFEHILRAVMCLYLAFAVFWLFCALTGRHIDLAILTIAVFAGGLFIGRLLSFALDGMPSPLLIFYAALEVVIVPVSVWLYRHPD</sequence>
<keyword evidence="1" id="KW-0472">Membrane</keyword>
<feature type="transmembrane region" description="Helical" evidence="1">
    <location>
        <begin position="103"/>
        <end position="121"/>
    </location>
</feature>
<feature type="transmembrane region" description="Helical" evidence="1">
    <location>
        <begin position="73"/>
        <end position="91"/>
    </location>
</feature>
<keyword evidence="1" id="KW-1133">Transmembrane helix</keyword>
<accession>A0A0M7A6U5</accession>
<dbReference type="EMBL" id="CXWD01000008">
    <property type="protein sequence ID" value="CTQ70337.1"/>
    <property type="molecule type" value="Genomic_DNA"/>
</dbReference>
<dbReference type="AlphaFoldDB" id="A0A0M7A6U5"/>